<evidence type="ECO:0000313" key="7">
    <source>
        <dbReference type="EMBL" id="MFC3674591.1"/>
    </source>
</evidence>
<reference evidence="8" key="1">
    <citation type="journal article" date="2019" name="Int. J. Syst. Evol. Microbiol.">
        <title>The Global Catalogue of Microorganisms (GCM) 10K type strain sequencing project: providing services to taxonomists for standard genome sequencing and annotation.</title>
        <authorList>
            <consortium name="The Broad Institute Genomics Platform"/>
            <consortium name="The Broad Institute Genome Sequencing Center for Infectious Disease"/>
            <person name="Wu L."/>
            <person name="Ma J."/>
        </authorList>
    </citation>
    <scope>NUCLEOTIDE SEQUENCE [LARGE SCALE GENOMIC DNA]</scope>
    <source>
        <strain evidence="8">KCTC 42182</strain>
    </source>
</reference>
<evidence type="ECO:0000256" key="6">
    <source>
        <dbReference type="SAM" id="Phobius"/>
    </source>
</evidence>
<evidence type="ECO:0000256" key="5">
    <source>
        <dbReference type="ARBA" id="ARBA00023136"/>
    </source>
</evidence>
<keyword evidence="3 6" id="KW-0812">Transmembrane</keyword>
<organism evidence="7 8">
    <name type="scientific">Ferrovibrio xuzhouensis</name>
    <dbReference type="NCBI Taxonomy" id="1576914"/>
    <lineage>
        <taxon>Bacteria</taxon>
        <taxon>Pseudomonadati</taxon>
        <taxon>Pseudomonadota</taxon>
        <taxon>Alphaproteobacteria</taxon>
        <taxon>Rhodospirillales</taxon>
        <taxon>Rhodospirillaceae</taxon>
        <taxon>Ferrovibrio</taxon>
    </lineage>
</organism>
<name>A0ABV7VAY5_9PROT</name>
<keyword evidence="4 6" id="KW-1133">Transmembrane helix</keyword>
<evidence type="ECO:0000256" key="4">
    <source>
        <dbReference type="ARBA" id="ARBA00022989"/>
    </source>
</evidence>
<dbReference type="EMBL" id="JBHRYJ010000001">
    <property type="protein sequence ID" value="MFC3674591.1"/>
    <property type="molecule type" value="Genomic_DNA"/>
</dbReference>
<protein>
    <submittedName>
        <fullName evidence="7">LysE family translocator</fullName>
    </submittedName>
</protein>
<comment type="subcellular location">
    <subcellularLocation>
        <location evidence="1">Cell membrane</location>
        <topology evidence="1">Multi-pass membrane protein</topology>
    </subcellularLocation>
</comment>
<dbReference type="RefSeq" id="WP_379721846.1">
    <property type="nucleotide sequence ID" value="NZ_JBHRYJ010000001.1"/>
</dbReference>
<feature type="transmembrane region" description="Helical" evidence="6">
    <location>
        <begin position="77"/>
        <end position="96"/>
    </location>
</feature>
<evidence type="ECO:0000256" key="1">
    <source>
        <dbReference type="ARBA" id="ARBA00004651"/>
    </source>
</evidence>
<proteinExistence type="predicted"/>
<sequence>MSLDQIIAFYLFAVVAAVTPGPGNVLLTATGAQAGLWRGLPCLLGVSSGAAALMFAAAASLGGLMQLHPLLLQGMRIVGAAFLLWLAWKIATAPVATDPAPAVPPRPVGFIGAALLQWVNPKVWMVAAGAVATYLPAGSGDEGLLVRAGVFALVFLAAALPSGFVWLAFGAAAQRLLTDPRRQRIFNVAMGVILAGSVALILL</sequence>
<dbReference type="PANTHER" id="PTHR30086">
    <property type="entry name" value="ARGININE EXPORTER PROTEIN ARGO"/>
    <property type="match status" value="1"/>
</dbReference>
<evidence type="ECO:0000313" key="8">
    <source>
        <dbReference type="Proteomes" id="UP001595711"/>
    </source>
</evidence>
<evidence type="ECO:0000256" key="2">
    <source>
        <dbReference type="ARBA" id="ARBA00022475"/>
    </source>
</evidence>
<accession>A0ABV7VAY5</accession>
<comment type="caution">
    <text evidence="7">The sequence shown here is derived from an EMBL/GenBank/DDBJ whole genome shotgun (WGS) entry which is preliminary data.</text>
</comment>
<dbReference type="Pfam" id="PF01810">
    <property type="entry name" value="LysE"/>
    <property type="match status" value="1"/>
</dbReference>
<dbReference type="PANTHER" id="PTHR30086:SF20">
    <property type="entry name" value="ARGININE EXPORTER PROTEIN ARGO-RELATED"/>
    <property type="match status" value="1"/>
</dbReference>
<feature type="transmembrane region" description="Helical" evidence="6">
    <location>
        <begin position="44"/>
        <end position="65"/>
    </location>
</feature>
<feature type="transmembrane region" description="Helical" evidence="6">
    <location>
        <begin position="185"/>
        <end position="202"/>
    </location>
</feature>
<gene>
    <name evidence="7" type="ORF">ACFOOQ_03490</name>
</gene>
<keyword evidence="2" id="KW-1003">Cell membrane</keyword>
<keyword evidence="5 6" id="KW-0472">Membrane</keyword>
<keyword evidence="8" id="KW-1185">Reference proteome</keyword>
<dbReference type="InterPro" id="IPR001123">
    <property type="entry name" value="LeuE-type"/>
</dbReference>
<feature type="transmembrane region" description="Helical" evidence="6">
    <location>
        <begin position="150"/>
        <end position="173"/>
    </location>
</feature>
<dbReference type="Proteomes" id="UP001595711">
    <property type="component" value="Unassembled WGS sequence"/>
</dbReference>
<evidence type="ECO:0000256" key="3">
    <source>
        <dbReference type="ARBA" id="ARBA00022692"/>
    </source>
</evidence>